<sequence length="197" mass="22007">MENKGGLFQIADRGTDLVVLGVLWLITSLPIITIGTSSTALYYAVSKSVRFGEGKPVKEYFHAWKANAVQGCMSTLIYLLTAGAAISVAMVSGENWLVIIPILAAGTAIYYFPVLSRFTLSTIQCFQVSVFLMVRYPVQTGSLLITFVLSVAVTAIFPFLLPVLFSFYTYYSTFFIEKIFREYMNPKKIECGAWYFE</sequence>
<feature type="transmembrane region" description="Helical" evidence="1">
    <location>
        <begin position="66"/>
        <end position="90"/>
    </location>
</feature>
<proteinExistence type="predicted"/>
<feature type="transmembrane region" description="Helical" evidence="1">
    <location>
        <begin position="144"/>
        <end position="171"/>
    </location>
</feature>
<reference evidence="2 3" key="1">
    <citation type="submission" date="2015-09" db="EMBL/GenBank/DDBJ databases">
        <authorList>
            <consortium name="Pathogen Informatics"/>
        </authorList>
    </citation>
    <scope>NUCLEOTIDE SEQUENCE [LARGE SCALE GENOMIC DNA]</scope>
    <source>
        <strain evidence="2 3">2789STDY5608850</strain>
    </source>
</reference>
<protein>
    <submittedName>
        <fullName evidence="2">Predicted integral membrane protein</fullName>
    </submittedName>
</protein>
<evidence type="ECO:0000313" key="3">
    <source>
        <dbReference type="Proteomes" id="UP000095651"/>
    </source>
</evidence>
<keyword evidence="1" id="KW-0812">Transmembrane</keyword>
<dbReference type="Pfam" id="PF04854">
    <property type="entry name" value="DUF624"/>
    <property type="match status" value="1"/>
</dbReference>
<dbReference type="RefSeq" id="WP_055656037.1">
    <property type="nucleotide sequence ID" value="NZ_CABIXC010000006.1"/>
</dbReference>
<dbReference type="InterPro" id="IPR006938">
    <property type="entry name" value="DUF624"/>
</dbReference>
<gene>
    <name evidence="2" type="ORF">ERS852407_02840</name>
</gene>
<feature type="transmembrane region" description="Helical" evidence="1">
    <location>
        <begin position="22"/>
        <end position="45"/>
    </location>
</feature>
<dbReference type="EMBL" id="CYZE01000006">
    <property type="protein sequence ID" value="CUO44291.1"/>
    <property type="molecule type" value="Genomic_DNA"/>
</dbReference>
<keyword evidence="1" id="KW-1133">Transmembrane helix</keyword>
<dbReference type="Proteomes" id="UP000095651">
    <property type="component" value="Unassembled WGS sequence"/>
</dbReference>
<keyword evidence="1" id="KW-0472">Membrane</keyword>
<dbReference type="AlphaFoldDB" id="A0A174F3L9"/>
<feature type="transmembrane region" description="Helical" evidence="1">
    <location>
        <begin position="96"/>
        <end position="113"/>
    </location>
</feature>
<evidence type="ECO:0000313" key="2">
    <source>
        <dbReference type="EMBL" id="CUO44291.1"/>
    </source>
</evidence>
<accession>A0A174F3L9</accession>
<organism evidence="2 3">
    <name type="scientific">Hungatella hathewayi</name>
    <dbReference type="NCBI Taxonomy" id="154046"/>
    <lineage>
        <taxon>Bacteria</taxon>
        <taxon>Bacillati</taxon>
        <taxon>Bacillota</taxon>
        <taxon>Clostridia</taxon>
        <taxon>Lachnospirales</taxon>
        <taxon>Lachnospiraceae</taxon>
        <taxon>Hungatella</taxon>
    </lineage>
</organism>
<evidence type="ECO:0000256" key="1">
    <source>
        <dbReference type="SAM" id="Phobius"/>
    </source>
</evidence>
<name>A0A174F3L9_9FIRM</name>